<dbReference type="Proteomes" id="UP000469523">
    <property type="component" value="Unassembled WGS sequence"/>
</dbReference>
<name>A0A6N7XWM8_9FIRM</name>
<reference evidence="1 2" key="1">
    <citation type="submission" date="2019-09" db="EMBL/GenBank/DDBJ databases">
        <title>In-depth cultivation of the pig gut microbiome towards novel bacterial diversity and tailored functional studies.</title>
        <authorList>
            <person name="Wylensek D."/>
            <person name="Hitch T.C.A."/>
            <person name="Clavel T."/>
        </authorList>
    </citation>
    <scope>NUCLEOTIDE SEQUENCE [LARGE SCALE GENOMIC DNA]</scope>
    <source>
        <strain evidence="1 2">WCA3-693-APC-4?</strain>
    </source>
</reference>
<sequence length="100" mass="11859">MAIIYANEKTGVIARASDLTGIKELAEDLGFKILINNYRSFFYGIYRRFNSETKKFEFRKVSKINEEKEQVLLNEGFEKIKDAYSNQIPKEFLWNTHIRK</sequence>
<dbReference type="AlphaFoldDB" id="A0A6N7XWM8"/>
<protein>
    <submittedName>
        <fullName evidence="1">Uncharacterized protein</fullName>
    </submittedName>
</protein>
<accession>A0A6N7XWM8</accession>
<dbReference type="EMBL" id="VUNQ01000020">
    <property type="protein sequence ID" value="MSU01853.1"/>
    <property type="molecule type" value="Genomic_DNA"/>
</dbReference>
<keyword evidence="2" id="KW-1185">Reference proteome</keyword>
<dbReference type="RefSeq" id="WP_078025161.1">
    <property type="nucleotide sequence ID" value="NZ_JAHLPJ010000001.1"/>
</dbReference>
<evidence type="ECO:0000313" key="1">
    <source>
        <dbReference type="EMBL" id="MSU01853.1"/>
    </source>
</evidence>
<evidence type="ECO:0000313" key="2">
    <source>
        <dbReference type="Proteomes" id="UP000469523"/>
    </source>
</evidence>
<comment type="caution">
    <text evidence="1">The sequence shown here is derived from an EMBL/GenBank/DDBJ whole genome shotgun (WGS) entry which is preliminary data.</text>
</comment>
<organism evidence="1 2">
    <name type="scientific">Tissierella pigra</name>
    <dbReference type="NCBI Taxonomy" id="2607614"/>
    <lineage>
        <taxon>Bacteria</taxon>
        <taxon>Bacillati</taxon>
        <taxon>Bacillota</taxon>
        <taxon>Tissierellia</taxon>
        <taxon>Tissierellales</taxon>
        <taxon>Tissierellaceae</taxon>
        <taxon>Tissierella</taxon>
    </lineage>
</organism>
<gene>
    <name evidence="1" type="ORF">FYJ83_10275</name>
</gene>
<proteinExistence type="predicted"/>